<dbReference type="PaxDb" id="3880-AES70270"/>
<sequence>MKSVLRSQGFVTNFEPRKRSASSSKCEPSAKIPPEFPSHKLVGCTVTIGKSSDDGSNTSQGDKIVDDDAPSGSIPKLLKTMSFEKSVEDGLLAEKYVDGGAPLPAKDNTPTPLIFVDDCKHVLEDGNESEEARLSTDTICQSENQTESYSYLSELIVEELNRELADSRKWLQS</sequence>
<dbReference type="HOGENOM" id="CLU_1549878_0_0_1"/>
<accession>G7J1Y6</accession>
<reference evidence="4" key="3">
    <citation type="submission" date="2015-04" db="UniProtKB">
        <authorList>
            <consortium name="EnsemblPlants"/>
        </authorList>
    </citation>
    <scope>IDENTIFICATION</scope>
    <source>
        <strain evidence="4">cv. Jemalong A17</strain>
    </source>
</reference>
<feature type="region of interest" description="Disordered" evidence="1">
    <location>
        <begin position="47"/>
        <end position="71"/>
    </location>
</feature>
<dbReference type="AlphaFoldDB" id="G7J1Y6"/>
<evidence type="ECO:0000313" key="3">
    <source>
        <dbReference type="EMBL" id="RHN67037.1"/>
    </source>
</evidence>
<reference evidence="3" key="4">
    <citation type="journal article" date="2018" name="Nat. Plants">
        <title>Whole-genome landscape of Medicago truncatula symbiotic genes.</title>
        <authorList>
            <person name="Pecrix Y."/>
            <person name="Gamas P."/>
            <person name="Carrere S."/>
        </authorList>
    </citation>
    <scope>NUCLEOTIDE SEQUENCE</scope>
    <source>
        <tissue evidence="3">Leaves</tissue>
    </source>
</reference>
<dbReference type="Gramene" id="rna15169">
    <property type="protein sequence ID" value="RHN67037.1"/>
    <property type="gene ID" value="gene15169"/>
</dbReference>
<name>G7J1Y6_MEDTR</name>
<dbReference type="EnsemblPlants" id="AES70270">
    <property type="protein sequence ID" value="AES70270"/>
    <property type="gene ID" value="MTR_3g050650"/>
</dbReference>
<reference evidence="2 5" key="1">
    <citation type="journal article" date="2011" name="Nature">
        <title>The Medicago genome provides insight into the evolution of rhizobial symbioses.</title>
        <authorList>
            <person name="Young N.D."/>
            <person name="Debelle F."/>
            <person name="Oldroyd G.E."/>
            <person name="Geurts R."/>
            <person name="Cannon S.B."/>
            <person name="Udvardi M.K."/>
            <person name="Benedito V.A."/>
            <person name="Mayer K.F."/>
            <person name="Gouzy J."/>
            <person name="Schoof H."/>
            <person name="Van de Peer Y."/>
            <person name="Proost S."/>
            <person name="Cook D.R."/>
            <person name="Meyers B.C."/>
            <person name="Spannagl M."/>
            <person name="Cheung F."/>
            <person name="De Mita S."/>
            <person name="Krishnakumar V."/>
            <person name="Gundlach H."/>
            <person name="Zhou S."/>
            <person name="Mudge J."/>
            <person name="Bharti A.K."/>
            <person name="Murray J.D."/>
            <person name="Naoumkina M.A."/>
            <person name="Rosen B."/>
            <person name="Silverstein K.A."/>
            <person name="Tang H."/>
            <person name="Rombauts S."/>
            <person name="Zhao P.X."/>
            <person name="Zhou P."/>
            <person name="Barbe V."/>
            <person name="Bardou P."/>
            <person name="Bechner M."/>
            <person name="Bellec A."/>
            <person name="Berger A."/>
            <person name="Berges H."/>
            <person name="Bidwell S."/>
            <person name="Bisseling T."/>
            <person name="Choisne N."/>
            <person name="Couloux A."/>
            <person name="Denny R."/>
            <person name="Deshpande S."/>
            <person name="Dai X."/>
            <person name="Doyle J.J."/>
            <person name="Dudez A.M."/>
            <person name="Farmer A.D."/>
            <person name="Fouteau S."/>
            <person name="Franken C."/>
            <person name="Gibelin C."/>
            <person name="Gish J."/>
            <person name="Goldstein S."/>
            <person name="Gonzalez A.J."/>
            <person name="Green P.J."/>
            <person name="Hallab A."/>
            <person name="Hartog M."/>
            <person name="Hua A."/>
            <person name="Humphray S.J."/>
            <person name="Jeong D.H."/>
            <person name="Jing Y."/>
            <person name="Jocker A."/>
            <person name="Kenton S.M."/>
            <person name="Kim D.J."/>
            <person name="Klee K."/>
            <person name="Lai H."/>
            <person name="Lang C."/>
            <person name="Lin S."/>
            <person name="Macmil S.L."/>
            <person name="Magdelenat G."/>
            <person name="Matthews L."/>
            <person name="McCorrison J."/>
            <person name="Monaghan E.L."/>
            <person name="Mun J.H."/>
            <person name="Najar F.Z."/>
            <person name="Nicholson C."/>
            <person name="Noirot C."/>
            <person name="O'Bleness M."/>
            <person name="Paule C.R."/>
            <person name="Poulain J."/>
            <person name="Prion F."/>
            <person name="Qin B."/>
            <person name="Qu C."/>
            <person name="Retzel E.F."/>
            <person name="Riddle C."/>
            <person name="Sallet E."/>
            <person name="Samain S."/>
            <person name="Samson N."/>
            <person name="Sanders I."/>
            <person name="Saurat O."/>
            <person name="Scarpelli C."/>
            <person name="Schiex T."/>
            <person name="Segurens B."/>
            <person name="Severin A.J."/>
            <person name="Sherrier D.J."/>
            <person name="Shi R."/>
            <person name="Sims S."/>
            <person name="Singer S.R."/>
            <person name="Sinharoy S."/>
            <person name="Sterck L."/>
            <person name="Viollet A."/>
            <person name="Wang B.B."/>
            <person name="Wang K."/>
            <person name="Wang M."/>
            <person name="Wang X."/>
            <person name="Warfsmann J."/>
            <person name="Weissenbach J."/>
            <person name="White D.D."/>
            <person name="White J.D."/>
            <person name="Wiley G.B."/>
            <person name="Wincker P."/>
            <person name="Xing Y."/>
            <person name="Yang L."/>
            <person name="Yao Z."/>
            <person name="Ying F."/>
            <person name="Zhai J."/>
            <person name="Zhou L."/>
            <person name="Zuber A."/>
            <person name="Denarie J."/>
            <person name="Dixon R.A."/>
            <person name="May G.D."/>
            <person name="Schwartz D.C."/>
            <person name="Rogers J."/>
            <person name="Quetier F."/>
            <person name="Town C.D."/>
            <person name="Roe B.A."/>
        </authorList>
    </citation>
    <scope>NUCLEOTIDE SEQUENCE [LARGE SCALE GENOMIC DNA]</scope>
    <source>
        <strain evidence="2">A17</strain>
        <strain evidence="4 5">cv. Jemalong A17</strain>
    </source>
</reference>
<evidence type="ECO:0000256" key="1">
    <source>
        <dbReference type="SAM" id="MobiDB-lite"/>
    </source>
</evidence>
<evidence type="ECO:0000313" key="5">
    <source>
        <dbReference type="Proteomes" id="UP000002051"/>
    </source>
</evidence>
<accession>A0A0C3VFX6</accession>
<evidence type="ECO:0000313" key="4">
    <source>
        <dbReference type="EnsemblPlants" id="AES70270"/>
    </source>
</evidence>
<feature type="compositionally biased region" description="Polar residues" evidence="1">
    <location>
        <begin position="48"/>
        <end position="61"/>
    </location>
</feature>
<organism evidence="2 5">
    <name type="scientific">Medicago truncatula</name>
    <name type="common">Barrel medic</name>
    <name type="synonym">Medicago tribuloides</name>
    <dbReference type="NCBI Taxonomy" id="3880"/>
    <lineage>
        <taxon>Eukaryota</taxon>
        <taxon>Viridiplantae</taxon>
        <taxon>Streptophyta</taxon>
        <taxon>Embryophyta</taxon>
        <taxon>Tracheophyta</taxon>
        <taxon>Spermatophyta</taxon>
        <taxon>Magnoliopsida</taxon>
        <taxon>eudicotyledons</taxon>
        <taxon>Gunneridae</taxon>
        <taxon>Pentapetalae</taxon>
        <taxon>rosids</taxon>
        <taxon>fabids</taxon>
        <taxon>Fabales</taxon>
        <taxon>Fabaceae</taxon>
        <taxon>Papilionoideae</taxon>
        <taxon>50 kb inversion clade</taxon>
        <taxon>NPAAA clade</taxon>
        <taxon>Hologalegina</taxon>
        <taxon>IRL clade</taxon>
        <taxon>Trifolieae</taxon>
        <taxon>Medicago</taxon>
    </lineage>
</organism>
<dbReference type="EMBL" id="CM001219">
    <property type="protein sequence ID" value="AES70270.2"/>
    <property type="molecule type" value="Genomic_DNA"/>
</dbReference>
<feature type="region of interest" description="Disordered" evidence="1">
    <location>
        <begin position="1"/>
        <end position="34"/>
    </location>
</feature>
<gene>
    <name evidence="2" type="ordered locus">MTR_3g050650</name>
    <name evidence="3" type="ORF">MtrunA17_Chr3g0098321</name>
</gene>
<evidence type="ECO:0000313" key="2">
    <source>
        <dbReference type="EMBL" id="AES70270.2"/>
    </source>
</evidence>
<proteinExistence type="predicted"/>
<dbReference type="EMBL" id="PSQE01000003">
    <property type="protein sequence ID" value="RHN67037.1"/>
    <property type="molecule type" value="Genomic_DNA"/>
</dbReference>
<reference evidence="2 5" key="2">
    <citation type="journal article" date="2014" name="BMC Genomics">
        <title>An improved genome release (version Mt4.0) for the model legume Medicago truncatula.</title>
        <authorList>
            <person name="Tang H."/>
            <person name="Krishnakumar V."/>
            <person name="Bidwell S."/>
            <person name="Rosen B."/>
            <person name="Chan A."/>
            <person name="Zhou S."/>
            <person name="Gentzbittel L."/>
            <person name="Childs K.L."/>
            <person name="Yandell M."/>
            <person name="Gundlach H."/>
            <person name="Mayer K.F."/>
            <person name="Schwartz D.C."/>
            <person name="Town C.D."/>
        </authorList>
    </citation>
    <scope>GENOME REANNOTATION</scope>
    <source>
        <strain evidence="4 5">cv. Jemalong A17</strain>
    </source>
</reference>
<protein>
    <submittedName>
        <fullName evidence="2 4">Uncharacterized protein</fullName>
    </submittedName>
</protein>
<dbReference type="Proteomes" id="UP000265566">
    <property type="component" value="Chromosome 3"/>
</dbReference>
<keyword evidence="5" id="KW-1185">Reference proteome</keyword>
<dbReference type="Proteomes" id="UP000002051">
    <property type="component" value="Chromosome 3"/>
</dbReference>
<feature type="compositionally biased region" description="Polar residues" evidence="1">
    <location>
        <begin position="1"/>
        <end position="11"/>
    </location>
</feature>